<gene>
    <name evidence="4" type="ORF">BKK80_20765</name>
</gene>
<protein>
    <submittedName>
        <fullName evidence="4">Acetoin dehydrogenase dihydrolipoyllysine-residue acetyltransferase subunit</fullName>
    </submittedName>
</protein>
<reference evidence="4 5" key="1">
    <citation type="submission" date="2016-10" db="EMBL/GenBank/DDBJ databases">
        <title>Complete genome sequences of three Cupriavidus strains isolated from various Malaysian environments.</title>
        <authorList>
            <person name="Abdullah A.A.-A."/>
            <person name="Shafie N.A.H."/>
            <person name="Lau N.S."/>
        </authorList>
    </citation>
    <scope>NUCLEOTIDE SEQUENCE [LARGE SCALE GENOMIC DNA]</scope>
    <source>
        <strain evidence="4 5">USMAA1020</strain>
    </source>
</reference>
<dbReference type="InterPro" id="IPR011053">
    <property type="entry name" value="Single_hybrid_motif"/>
</dbReference>
<name>A0ABM6F9S0_9BURK</name>
<dbReference type="Proteomes" id="UP000177515">
    <property type="component" value="Chromosome 2"/>
</dbReference>
<dbReference type="EMBL" id="CP017755">
    <property type="protein sequence ID" value="AOZ08403.1"/>
    <property type="molecule type" value="Genomic_DNA"/>
</dbReference>
<evidence type="ECO:0000256" key="2">
    <source>
        <dbReference type="ARBA" id="ARBA00022823"/>
    </source>
</evidence>
<dbReference type="Pfam" id="PF00364">
    <property type="entry name" value="Biotin_lipoyl"/>
    <property type="match status" value="1"/>
</dbReference>
<dbReference type="InterPro" id="IPR050228">
    <property type="entry name" value="Carboxylesterase_BioH"/>
</dbReference>
<sequence>MGATTQDKGITPIVMPKWGLSMKEGTINDWLVAEGDAIAVGMPILDVETDKIANAVEASDAGILRRKVAAVGDVLPVKALLGVLASPEVSDAEIDAYVAGYETPSSDEDEADEAASAYQYADVDGIRVRYAKKGVGGAPVLFLHGFGGDLDNWLFNLDALAEGHAVYALDLPAHGQSTPRLPGTTLAALAAFVARFMDAAGLEAAHVVGHSMGGGVAAQLALDAPGRVLSLALISPAGLGEEVNQGYTAGFVAAQSRRELKPVVEQLFADPALVSRQMLDDLLRYKRLDGVGEALAALDAGLFAGGRQQERPGLRLAGAGPARVLVIWGAQDRIIPAEHAGNAPAGATVKVFADAGHMSQMEKAAEVNALLRQHVAG</sequence>
<dbReference type="Gene3D" id="2.40.50.100">
    <property type="match status" value="1"/>
</dbReference>
<dbReference type="Gene3D" id="3.40.50.1820">
    <property type="entry name" value="alpha/beta hydrolase"/>
    <property type="match status" value="1"/>
</dbReference>
<dbReference type="CDD" id="cd06849">
    <property type="entry name" value="lipoyl_domain"/>
    <property type="match status" value="1"/>
</dbReference>
<dbReference type="RefSeq" id="WP_071017433.1">
    <property type="nucleotide sequence ID" value="NZ_CP017755.1"/>
</dbReference>
<dbReference type="PROSITE" id="PS00189">
    <property type="entry name" value="LIPOYL"/>
    <property type="match status" value="1"/>
</dbReference>
<dbReference type="PRINTS" id="PR00111">
    <property type="entry name" value="ABHYDROLASE"/>
</dbReference>
<accession>A0ABM6F9S0</accession>
<dbReference type="InterPro" id="IPR003016">
    <property type="entry name" value="2-oxoA_DH_lipoyl-BS"/>
</dbReference>
<organism evidence="4 5">
    <name type="scientific">Cupriavidus malaysiensis</name>
    <dbReference type="NCBI Taxonomy" id="367825"/>
    <lineage>
        <taxon>Bacteria</taxon>
        <taxon>Pseudomonadati</taxon>
        <taxon>Pseudomonadota</taxon>
        <taxon>Betaproteobacteria</taxon>
        <taxon>Burkholderiales</taxon>
        <taxon>Burkholderiaceae</taxon>
        <taxon>Cupriavidus</taxon>
    </lineage>
</organism>
<dbReference type="SUPFAM" id="SSF51230">
    <property type="entry name" value="Single hybrid motif"/>
    <property type="match status" value="1"/>
</dbReference>
<proteinExistence type="predicted"/>
<dbReference type="NCBIfam" id="NF011457">
    <property type="entry name" value="PRK14875.1"/>
    <property type="match status" value="1"/>
</dbReference>
<dbReference type="InterPro" id="IPR000089">
    <property type="entry name" value="Biotin_lipoyl"/>
</dbReference>
<dbReference type="InterPro" id="IPR029058">
    <property type="entry name" value="AB_hydrolase_fold"/>
</dbReference>
<dbReference type="PROSITE" id="PS50968">
    <property type="entry name" value="BIOTINYL_LIPOYL"/>
    <property type="match status" value="1"/>
</dbReference>
<keyword evidence="2" id="KW-0450">Lipoyl</keyword>
<dbReference type="Pfam" id="PF00561">
    <property type="entry name" value="Abhydrolase_1"/>
    <property type="match status" value="1"/>
</dbReference>
<feature type="domain" description="Lipoyl-binding" evidence="3">
    <location>
        <begin position="10"/>
        <end position="85"/>
    </location>
</feature>
<dbReference type="PANTHER" id="PTHR43194:SF5">
    <property type="entry name" value="PIMELOYL-[ACYL-CARRIER PROTEIN] METHYL ESTER ESTERASE"/>
    <property type="match status" value="1"/>
</dbReference>
<evidence type="ECO:0000256" key="1">
    <source>
        <dbReference type="ARBA" id="ARBA00001938"/>
    </source>
</evidence>
<evidence type="ECO:0000313" key="4">
    <source>
        <dbReference type="EMBL" id="AOZ08403.1"/>
    </source>
</evidence>
<evidence type="ECO:0000259" key="3">
    <source>
        <dbReference type="PROSITE" id="PS50968"/>
    </source>
</evidence>
<dbReference type="InterPro" id="IPR000073">
    <property type="entry name" value="AB_hydrolase_1"/>
</dbReference>
<evidence type="ECO:0000313" key="5">
    <source>
        <dbReference type="Proteomes" id="UP000177515"/>
    </source>
</evidence>
<dbReference type="PANTHER" id="PTHR43194">
    <property type="entry name" value="HYDROLASE ALPHA/BETA FOLD FAMILY"/>
    <property type="match status" value="1"/>
</dbReference>
<comment type="cofactor">
    <cofactor evidence="1">
        <name>(R)-lipoate</name>
        <dbReference type="ChEBI" id="CHEBI:83088"/>
    </cofactor>
</comment>
<dbReference type="SUPFAM" id="SSF53474">
    <property type="entry name" value="alpha/beta-Hydrolases"/>
    <property type="match status" value="1"/>
</dbReference>
<keyword evidence="5" id="KW-1185">Reference proteome</keyword>